<dbReference type="InterPro" id="IPR020846">
    <property type="entry name" value="MFS_dom"/>
</dbReference>
<sequence length="414" mass="41640">MSDSLSATTLAFDDAAEEAREKPAWAAVTSLTFGVFGLVTAEFLPASLLTPMAADVGVSVGAAGQAVTATAVVGAIAGLAAAIVTRGIDRRIVIWSLTSLLIVSSALAAVATNLPTLLFARVLLGIGLGAFWSMVAATAMRLVPPSALPKAMSLIFTGVSVATVSAAPIGAYLGNLMGWRFVFWLSALIGVATLVIQMSVLPRLPARGSPDIGTLFRLLGRPSIALVLGSIVVVISGHFAGFTYVRPFLEQIPQLSVEAISLVLLAYGVGGFFGNFLGGAITARSAKASVIFGAFAIALMGASLLFAGASPVASAVAVGLWGFAFGALPVGFQTWLVRVAPEEEAESAGGLLVAAFQVAIASGAIFGGLLVDGFGTLGVIAYATVATLVGGLGVLLLGAKSPERVGAGAAAHAL</sequence>
<evidence type="ECO:0000256" key="1">
    <source>
        <dbReference type="ARBA" id="ARBA00004651"/>
    </source>
</evidence>
<evidence type="ECO:0000256" key="6">
    <source>
        <dbReference type="SAM" id="Phobius"/>
    </source>
</evidence>
<feature type="transmembrane region" description="Helical" evidence="6">
    <location>
        <begin position="24"/>
        <end position="46"/>
    </location>
</feature>
<keyword evidence="3 6" id="KW-0812">Transmembrane</keyword>
<dbReference type="EMBL" id="LMAR01000045">
    <property type="protein sequence ID" value="KQK29726.1"/>
    <property type="molecule type" value="Genomic_DNA"/>
</dbReference>
<proteinExistence type="predicted"/>
<dbReference type="PANTHER" id="PTHR43124">
    <property type="entry name" value="PURINE EFFLUX PUMP PBUE"/>
    <property type="match status" value="1"/>
</dbReference>
<evidence type="ECO:0000256" key="3">
    <source>
        <dbReference type="ARBA" id="ARBA00022692"/>
    </source>
</evidence>
<name>A0A0Q3PJ18_9HYPH</name>
<dbReference type="InterPro" id="IPR050189">
    <property type="entry name" value="MFS_Efflux_Transporters"/>
</dbReference>
<dbReference type="STRING" id="53254.SAMN05660750_00250"/>
<dbReference type="SUPFAM" id="SSF103473">
    <property type="entry name" value="MFS general substrate transporter"/>
    <property type="match status" value="1"/>
</dbReference>
<keyword evidence="9" id="KW-1185">Reference proteome</keyword>
<dbReference type="InterPro" id="IPR036259">
    <property type="entry name" value="MFS_trans_sf"/>
</dbReference>
<feature type="domain" description="Major facilitator superfamily (MFS) profile" evidence="7">
    <location>
        <begin position="27"/>
        <end position="402"/>
    </location>
</feature>
<feature type="transmembrane region" description="Helical" evidence="6">
    <location>
        <begin position="92"/>
        <end position="112"/>
    </location>
</feature>
<feature type="transmembrane region" description="Helical" evidence="6">
    <location>
        <begin position="66"/>
        <end position="85"/>
    </location>
</feature>
<dbReference type="CDD" id="cd17324">
    <property type="entry name" value="MFS_NepI_like"/>
    <property type="match status" value="1"/>
</dbReference>
<feature type="transmembrane region" description="Helical" evidence="6">
    <location>
        <begin position="151"/>
        <end position="175"/>
    </location>
</feature>
<feature type="transmembrane region" description="Helical" evidence="6">
    <location>
        <begin position="118"/>
        <end position="139"/>
    </location>
</feature>
<comment type="subcellular location">
    <subcellularLocation>
        <location evidence="1">Cell membrane</location>
        <topology evidence="1">Multi-pass membrane protein</topology>
    </subcellularLocation>
</comment>
<comment type="caution">
    <text evidence="8">The sequence shown here is derived from an EMBL/GenBank/DDBJ whole genome shotgun (WGS) entry which is preliminary data.</text>
</comment>
<keyword evidence="4 6" id="KW-1133">Transmembrane helix</keyword>
<dbReference type="Gene3D" id="1.20.1250.20">
    <property type="entry name" value="MFS general substrate transporter like domains"/>
    <property type="match status" value="1"/>
</dbReference>
<feature type="transmembrane region" description="Helical" evidence="6">
    <location>
        <begin position="181"/>
        <end position="202"/>
    </location>
</feature>
<organism evidence="8 9">
    <name type="scientific">Bosea thiooxidans</name>
    <dbReference type="NCBI Taxonomy" id="53254"/>
    <lineage>
        <taxon>Bacteria</taxon>
        <taxon>Pseudomonadati</taxon>
        <taxon>Pseudomonadota</taxon>
        <taxon>Alphaproteobacteria</taxon>
        <taxon>Hyphomicrobiales</taxon>
        <taxon>Boseaceae</taxon>
        <taxon>Bosea</taxon>
    </lineage>
</organism>
<dbReference type="GO" id="GO:0022857">
    <property type="term" value="F:transmembrane transporter activity"/>
    <property type="evidence" value="ECO:0007669"/>
    <property type="project" value="InterPro"/>
</dbReference>
<evidence type="ECO:0000256" key="2">
    <source>
        <dbReference type="ARBA" id="ARBA00022475"/>
    </source>
</evidence>
<evidence type="ECO:0000313" key="8">
    <source>
        <dbReference type="EMBL" id="KQK29726.1"/>
    </source>
</evidence>
<dbReference type="InterPro" id="IPR011701">
    <property type="entry name" value="MFS"/>
</dbReference>
<feature type="transmembrane region" description="Helical" evidence="6">
    <location>
        <begin position="257"/>
        <end position="278"/>
    </location>
</feature>
<evidence type="ECO:0000256" key="4">
    <source>
        <dbReference type="ARBA" id="ARBA00022989"/>
    </source>
</evidence>
<dbReference type="Pfam" id="PF07690">
    <property type="entry name" value="MFS_1"/>
    <property type="match status" value="1"/>
</dbReference>
<accession>A0A0Q3PJ18</accession>
<dbReference type="Proteomes" id="UP000051562">
    <property type="component" value="Unassembled WGS sequence"/>
</dbReference>
<dbReference type="PROSITE" id="PS50850">
    <property type="entry name" value="MFS"/>
    <property type="match status" value="1"/>
</dbReference>
<keyword evidence="5 6" id="KW-0472">Membrane</keyword>
<dbReference type="AlphaFoldDB" id="A0A0Q3PJ18"/>
<reference evidence="8 9" key="1">
    <citation type="submission" date="2015-10" db="EMBL/GenBank/DDBJ databases">
        <title>Draft genome of Bosea thiooxidans.</title>
        <authorList>
            <person name="Wang X."/>
        </authorList>
    </citation>
    <scope>NUCLEOTIDE SEQUENCE [LARGE SCALE GENOMIC DNA]</scope>
    <source>
        <strain evidence="8 9">CGMCC 9174</strain>
    </source>
</reference>
<feature type="transmembrane region" description="Helical" evidence="6">
    <location>
        <begin position="223"/>
        <end position="245"/>
    </location>
</feature>
<gene>
    <name evidence="8" type="ORF">ARD30_05065</name>
</gene>
<keyword evidence="2" id="KW-1003">Cell membrane</keyword>
<protein>
    <submittedName>
        <fullName evidence="8">Transporter</fullName>
    </submittedName>
</protein>
<dbReference type="GO" id="GO:0005886">
    <property type="term" value="C:plasma membrane"/>
    <property type="evidence" value="ECO:0007669"/>
    <property type="project" value="UniProtKB-SubCell"/>
</dbReference>
<evidence type="ECO:0000313" key="9">
    <source>
        <dbReference type="Proteomes" id="UP000051562"/>
    </source>
</evidence>
<feature type="transmembrane region" description="Helical" evidence="6">
    <location>
        <begin position="290"/>
        <end position="309"/>
    </location>
</feature>
<feature type="transmembrane region" description="Helical" evidence="6">
    <location>
        <begin position="377"/>
        <end position="397"/>
    </location>
</feature>
<evidence type="ECO:0000259" key="7">
    <source>
        <dbReference type="PROSITE" id="PS50850"/>
    </source>
</evidence>
<evidence type="ECO:0000256" key="5">
    <source>
        <dbReference type="ARBA" id="ARBA00023136"/>
    </source>
</evidence>
<dbReference type="PANTHER" id="PTHR43124:SF5">
    <property type="entry name" value="PURINE RIBONUCLEOSIDE EFFLUX PUMP NEPI"/>
    <property type="match status" value="1"/>
</dbReference>
<feature type="transmembrane region" description="Helical" evidence="6">
    <location>
        <begin position="349"/>
        <end position="371"/>
    </location>
</feature>
<feature type="transmembrane region" description="Helical" evidence="6">
    <location>
        <begin position="315"/>
        <end position="337"/>
    </location>
</feature>
<dbReference type="RefSeq" id="WP_055728876.1">
    <property type="nucleotide sequence ID" value="NZ_LMAR01000045.1"/>
</dbReference>